<evidence type="ECO:0000313" key="8">
    <source>
        <dbReference type="EMBL" id="CCO21007.1"/>
    </source>
</evidence>
<proteinExistence type="predicted"/>
<dbReference type="Pfam" id="PF03633">
    <property type="entry name" value="Glyco_hydro_65C"/>
    <property type="match status" value="1"/>
</dbReference>
<keyword evidence="2 8" id="KW-0808">Transferase</keyword>
<dbReference type="InterPro" id="IPR010383">
    <property type="entry name" value="Glyco_hydrolase_94_b-supersand"/>
</dbReference>
<dbReference type="InterPro" id="IPR008928">
    <property type="entry name" value="6-hairpin_glycosidase_sf"/>
</dbReference>
<reference evidence="8" key="2">
    <citation type="journal article" date="2013" name="Biotechnol. Biofuels">
        <title>Mining for hemicellulases in the fungus-growing termite Pseudacanthotermes militaris using functional metagenomics.</title>
        <authorList>
            <person name="Bastien G."/>
            <person name="Arnal G."/>
            <person name="Bozonnet S."/>
            <person name="Laguerre S."/>
            <person name="Ferreira F."/>
            <person name="Faure R."/>
            <person name="Henrissat B."/>
            <person name="Lefevre F."/>
            <person name="Robe P."/>
            <person name="Bouchez O."/>
            <person name="Noirot C."/>
            <person name="Dumon C."/>
            <person name="O'Donohue M."/>
        </authorList>
    </citation>
    <scope>NUCLEOTIDE SEQUENCE</scope>
</reference>
<dbReference type="InterPro" id="IPR005194">
    <property type="entry name" value="Glyco_hydro_65_C"/>
</dbReference>
<dbReference type="EMBL" id="HF548279">
    <property type="protein sequence ID" value="CCO21007.1"/>
    <property type="molecule type" value="Genomic_DNA"/>
</dbReference>
<sequence length="2067" mass="231773">MRARTYNKTQNKYSGWERKRGAITEFIRFLKKERTSVHTFIGDQSVLPKIKFIIALDADTNLLYESAQTLVSVAMHPLNRPVINSDGVVTAGYGILCPKISTDLQSAKATSFSRVMSGCGGVTAYETRDKDYYQDLFGESIFAGKGLIHIDSFYNCLSDRFPDNQVLSHDILEGAYLRCGFVSDVEMTDGAPANMTSWLARLHRWLRGDWQNVIFLGSRYRANGRKYTNPISRLSKFKLFDNLRRSLTCIAALLCMILALFAPNIQTFIALSLSGILSICFPSLWAALNAIASGGFFTLSRKFFTRTLPHTMELIAQGLFHLIMLPAQAFITLDAVLRSLWRTCFSRRKMLEWTTAAQADMREVSVSAVVRRYWLCEAFAILFIFFARSNMMALAGILFAAILPVAYYSARRTPDESHTLSDKDKDTLLSYNAAMWRYYEDFANETQHYLPPDNIQQSPVYRVATRTSPTNIGFLLLSTLVARDLGFIDTPGLYKRIDRTLTTVEKLATWNGNLYNWYDTLTLDTLKPEFVSCVDSGNFICCLVALREGLSDYASEKYAFKDLSARIDAIIDGCDLTVFYNKRKKLFSIGYDAENEKMVDSHYDFLMSEARLTSYYAVARKIVGKKHWGQLVRTMSRNGSYAGPVSWTGTMFEFFMPHLLLPVYDGSLLGEALTYCLYCQKKRTRGKNIPWGISESAFYAFDNNLNYQYKAHGVQKIGVKRHLDKELVISPYSTFITIPMNPNSSMRNLGRLRELGVYGRYGFYEAVDFTEERVGQDSLAVTRSYMAHHIGMSMAASCNALRDNILQKRFMRDHYMKSAKEFLQEKIAKNTIVYDEIKSGSAENEKEERPKLREESGFISPLAPKCALLSNGELTDILTDSGVSYLKFGSVDVTRRGTDMLRHPQGFIAITQTRHTTLPATMAPFYDNEANYTMEYQEQAVTFNAAKKGLETSLRCVIHPTISCQQRCFTVKNTSSKREDVDILFYFEPVLSVFQDYNAHPAYSKLFVTSRYDPQTNTLTFKRRNRDGTENMFFTVGFLEDTAFTFETRRETLMHAPQGLVGLFGHVGKALSNNDHSVPDACCAVSMRLNIAAGGKQSVTLLACAARNQTEGIEGIISMRNIGELEPRFAAKSPILMDSLEGRLSSAVLGQILFNDMGRENTADRLQNNLGQSALWCTGISGDMPIALIENPHDLDGPLLESYIKLHGSLRAFNVEFDLVILYDSAEQHNMLLKLIDKNGGSLIIGAKGGIYLLHKQHLAKETLTLLRAVTRHFAIRREPAAKENPIPFLPVQLEPVQPQKMPESPDLVVSGGCFKNGRFYVSRTSPLPWSHVLATGVYGTLVSDTSLGFTWAINARENKLTPWYNDIATDNDGELLLLRDGDSYLNLTNGALASFSKEDAQYDGICNDLQSCVRVTVSAAGCAKYIDVTLKNLGKKEREAQCAYYIEPVLGVNRETARHICPEPVGRDVLVLRNPYNTAVKCAAALSADSDQITEVGFMTDRAAFLAGDWHAKAVSPENDPCAAVIIPIKLPPHKDVRIRYILAYGQDGASAAKMAKYVPKEPVKHENTYIIDTPDQALNQFINHFAPHQILSSRINGRCAFYQCGGAYGFRDQLQDVCAYVLIDPAVTKRQILRCCHVQFEEGDVLHWWHDLPQSTGGLRGVRTKFSDDLLWLPLAVAEYVEKTGDMAILATHCGYLTADPLGLGEHEKYIAPARSAMNEDVFSHCARALEKGYNLGDNGLPLIGCGDWNDGFSSVGLKGHGTSVWLALFLSHVLRRFAALSTLYGRPGYSDTCLERADALLEAVDKHCWDGAWYVRAFYDDGTKMGTHKNDECYVDLLPQSFAVLAGMPDKERVHMGMDSAWRKLVDQDFRIVKLFQAPFQHSRQQPGYVKAYPSGIRENGGQYTHAAVWFALALLENGDVDKGWAILEMLNPVDRASRPDLADRYKLEPYYMAADIYTNNYAYGRGGWSMYTGAASWYYRVVIENLLGIKLQGDYITIEPKLPSQWPRACLSAVIRDTKLTIAIRRGVAPVILCDGKETLTIPLDGNNHDITVTVTGDTPLTN</sequence>
<dbReference type="SUPFAM" id="SSF48208">
    <property type="entry name" value="Six-hairpin glycosidases"/>
    <property type="match status" value="1"/>
</dbReference>
<keyword evidence="8" id="KW-0378">Hydrolase</keyword>
<protein>
    <submittedName>
        <fullName evidence="8">Bifunctional glycosyltransferase family 84 / glycoside hydrolase family 94 protein</fullName>
    </submittedName>
</protein>
<feature type="transmembrane region" description="Helical" evidence="3">
    <location>
        <begin position="243"/>
        <end position="262"/>
    </location>
</feature>
<keyword evidence="3" id="KW-1133">Transmembrane helix</keyword>
<organism evidence="8">
    <name type="scientific">termite gut metagenome</name>
    <dbReference type="NCBI Taxonomy" id="433724"/>
    <lineage>
        <taxon>unclassified sequences</taxon>
        <taxon>metagenomes</taxon>
        <taxon>organismal metagenomes</taxon>
    </lineage>
</organism>
<dbReference type="Gene3D" id="1.50.10.140">
    <property type="match status" value="1"/>
</dbReference>
<dbReference type="InterPro" id="IPR037018">
    <property type="entry name" value="GH65_N"/>
</dbReference>
<gene>
    <name evidence="8" type="ORF">BN138_195</name>
</gene>
<dbReference type="Gene3D" id="2.70.98.40">
    <property type="entry name" value="Glycoside hydrolase, family 65, N-terminal domain"/>
    <property type="match status" value="2"/>
</dbReference>
<dbReference type="InterPro" id="IPR033432">
    <property type="entry name" value="GH94_catalytic"/>
</dbReference>
<accession>S0DDI5</accession>
<dbReference type="PANTHER" id="PTHR37469">
    <property type="entry name" value="CELLOBIONIC ACID PHOSPHORYLASE-RELATED"/>
    <property type="match status" value="1"/>
</dbReference>
<dbReference type="Pfam" id="PF10091">
    <property type="entry name" value="Glycoamylase"/>
    <property type="match status" value="1"/>
</dbReference>
<dbReference type="Pfam" id="PF17167">
    <property type="entry name" value="Glyco_hydro_94"/>
    <property type="match status" value="1"/>
</dbReference>
<dbReference type="GO" id="GO:0005975">
    <property type="term" value="P:carbohydrate metabolic process"/>
    <property type="evidence" value="ECO:0007669"/>
    <property type="project" value="InterPro"/>
</dbReference>
<evidence type="ECO:0000256" key="1">
    <source>
        <dbReference type="ARBA" id="ARBA00022676"/>
    </source>
</evidence>
<reference evidence="8" key="1">
    <citation type="submission" date="2012-10" db="EMBL/GenBank/DDBJ databases">
        <authorList>
            <person name="Sandrine L."/>
        </authorList>
    </citation>
    <scope>NUCLEOTIDE SEQUENCE</scope>
</reference>
<evidence type="ECO:0000259" key="6">
    <source>
        <dbReference type="Pfam" id="PF10091"/>
    </source>
</evidence>
<dbReference type="SUPFAM" id="SSF74650">
    <property type="entry name" value="Galactose mutarotase-like"/>
    <property type="match status" value="2"/>
</dbReference>
<dbReference type="InterPro" id="IPR011013">
    <property type="entry name" value="Gal_mutarotase_sf_dom"/>
</dbReference>
<dbReference type="GO" id="GO:0016787">
    <property type="term" value="F:hydrolase activity"/>
    <property type="evidence" value="ECO:0007669"/>
    <property type="project" value="UniProtKB-KW"/>
</dbReference>
<dbReference type="Gene3D" id="1.50.10.10">
    <property type="match status" value="1"/>
</dbReference>
<feature type="domain" description="Glycosyl hydrolase 94 supersandwich" evidence="5">
    <location>
        <begin position="863"/>
        <end position="1116"/>
    </location>
</feature>
<feature type="domain" description="Glycosyl hydrolase 94 supersandwich" evidence="5">
    <location>
        <begin position="1323"/>
        <end position="1558"/>
    </location>
</feature>
<evidence type="ECO:0000259" key="7">
    <source>
        <dbReference type="Pfam" id="PF17167"/>
    </source>
</evidence>
<dbReference type="Pfam" id="PF06165">
    <property type="entry name" value="GH94_b-supersand"/>
    <property type="match status" value="2"/>
</dbReference>
<dbReference type="InterPro" id="IPR019282">
    <property type="entry name" value="Glycoamylase-like_cons_dom"/>
</dbReference>
<dbReference type="InterPro" id="IPR052047">
    <property type="entry name" value="GH94_Enzymes"/>
</dbReference>
<evidence type="ECO:0000256" key="3">
    <source>
        <dbReference type="SAM" id="Phobius"/>
    </source>
</evidence>
<dbReference type="Gene3D" id="2.60.420.10">
    <property type="entry name" value="Maltose phosphorylase, domain 3"/>
    <property type="match status" value="1"/>
</dbReference>
<feature type="transmembrane region" description="Helical" evidence="3">
    <location>
        <begin position="268"/>
        <end position="299"/>
    </location>
</feature>
<dbReference type="GO" id="GO:0016757">
    <property type="term" value="F:glycosyltransferase activity"/>
    <property type="evidence" value="ECO:0007669"/>
    <property type="project" value="UniProtKB-KW"/>
</dbReference>
<keyword evidence="1" id="KW-0328">Glycosyltransferase</keyword>
<feature type="domain" description="Glycoside hydrolase family 65 C-terminal" evidence="4">
    <location>
        <begin position="1995"/>
        <end position="2053"/>
    </location>
</feature>
<evidence type="ECO:0000256" key="2">
    <source>
        <dbReference type="ARBA" id="ARBA00022679"/>
    </source>
</evidence>
<evidence type="ECO:0000259" key="4">
    <source>
        <dbReference type="Pfam" id="PF03633"/>
    </source>
</evidence>
<dbReference type="PANTHER" id="PTHR37469:SF2">
    <property type="entry name" value="CELLOBIONIC ACID PHOSPHORYLASE"/>
    <property type="match status" value="1"/>
</dbReference>
<keyword evidence="3" id="KW-0472">Membrane</keyword>
<dbReference type="GO" id="GO:0030246">
    <property type="term" value="F:carbohydrate binding"/>
    <property type="evidence" value="ECO:0007669"/>
    <property type="project" value="InterPro"/>
</dbReference>
<dbReference type="SMART" id="SM01068">
    <property type="entry name" value="CBM_X"/>
    <property type="match status" value="1"/>
</dbReference>
<feature type="domain" description="Glycoamylase-like" evidence="6">
    <location>
        <begin position="641"/>
        <end position="812"/>
    </location>
</feature>
<evidence type="ECO:0000259" key="5">
    <source>
        <dbReference type="Pfam" id="PF06165"/>
    </source>
</evidence>
<feature type="domain" description="Glycosyl hydrolase 94 catalytic" evidence="7">
    <location>
        <begin position="1569"/>
        <end position="1992"/>
    </location>
</feature>
<keyword evidence="3" id="KW-0812">Transmembrane</keyword>
<dbReference type="InterPro" id="IPR012341">
    <property type="entry name" value="6hp_glycosidase-like_sf"/>
</dbReference>
<name>S0DDI5_9ZZZZ</name>
<feature type="transmembrane region" description="Helical" evidence="3">
    <location>
        <begin position="392"/>
        <end position="410"/>
    </location>
</feature>